<gene>
    <name evidence="2" type="ORF">BCR36DRAFT_466106</name>
</gene>
<dbReference type="AlphaFoldDB" id="A0A1Y1UVD4"/>
<dbReference type="EMBL" id="MCFH01000074">
    <property type="protein sequence ID" value="ORX41943.1"/>
    <property type="molecule type" value="Genomic_DNA"/>
</dbReference>
<feature type="compositionally biased region" description="Basic and acidic residues" evidence="1">
    <location>
        <begin position="1"/>
        <end position="14"/>
    </location>
</feature>
<comment type="caution">
    <text evidence="2">The sequence shown here is derived from an EMBL/GenBank/DDBJ whole genome shotgun (WGS) entry which is preliminary data.</text>
</comment>
<sequence>MDIDFVGRRSKNDYSNHNSSKATQQGNHKHYALSAVGTVTNSKIVNIIYSPRKTKERSLPNKLPSLPNKRNRRTIKVKTKTLKGKSLSNIQYDTEEDIGDISFDKSYVSKQYE</sequence>
<dbReference type="Proteomes" id="UP000193719">
    <property type="component" value="Unassembled WGS sequence"/>
</dbReference>
<reference evidence="2 3" key="2">
    <citation type="submission" date="2016-08" db="EMBL/GenBank/DDBJ databases">
        <title>Pervasive Adenine N6-methylation of Active Genes in Fungi.</title>
        <authorList>
            <consortium name="DOE Joint Genome Institute"/>
            <person name="Mondo S.J."/>
            <person name="Dannebaum R.O."/>
            <person name="Kuo R.C."/>
            <person name="Labutti K."/>
            <person name="Haridas S."/>
            <person name="Kuo A."/>
            <person name="Salamov A."/>
            <person name="Ahrendt S.R."/>
            <person name="Lipzen A."/>
            <person name="Sullivan W."/>
            <person name="Andreopoulos W.B."/>
            <person name="Clum A."/>
            <person name="Lindquist E."/>
            <person name="Daum C."/>
            <person name="Ramamoorthy G.K."/>
            <person name="Gryganskyi A."/>
            <person name="Culley D."/>
            <person name="Magnuson J.K."/>
            <person name="James T.Y."/>
            <person name="O'Malley M.A."/>
            <person name="Stajich J.E."/>
            <person name="Spatafora J.W."/>
            <person name="Visel A."/>
            <person name="Grigoriev I.V."/>
        </authorList>
    </citation>
    <scope>NUCLEOTIDE SEQUENCE [LARGE SCALE GENOMIC DNA]</scope>
    <source>
        <strain evidence="3">finn</strain>
    </source>
</reference>
<feature type="compositionally biased region" description="Polar residues" evidence="1">
    <location>
        <begin position="15"/>
        <end position="26"/>
    </location>
</feature>
<accession>A0A1Y1UVD4</accession>
<evidence type="ECO:0000313" key="2">
    <source>
        <dbReference type="EMBL" id="ORX41943.1"/>
    </source>
</evidence>
<organism evidence="2 3">
    <name type="scientific">Piromyces finnis</name>
    <dbReference type="NCBI Taxonomy" id="1754191"/>
    <lineage>
        <taxon>Eukaryota</taxon>
        <taxon>Fungi</taxon>
        <taxon>Fungi incertae sedis</taxon>
        <taxon>Chytridiomycota</taxon>
        <taxon>Chytridiomycota incertae sedis</taxon>
        <taxon>Neocallimastigomycetes</taxon>
        <taxon>Neocallimastigales</taxon>
        <taxon>Neocallimastigaceae</taxon>
        <taxon>Piromyces</taxon>
    </lineage>
</organism>
<proteinExistence type="predicted"/>
<evidence type="ECO:0000313" key="3">
    <source>
        <dbReference type="Proteomes" id="UP000193719"/>
    </source>
</evidence>
<reference evidence="2 3" key="1">
    <citation type="submission" date="2016-08" db="EMBL/GenBank/DDBJ databases">
        <title>Genomes of anaerobic fungi encode conserved fungal cellulosomes for biomass hydrolysis.</title>
        <authorList>
            <consortium name="DOE Joint Genome Institute"/>
            <person name="Haitjema C.H."/>
            <person name="Gilmore S.P."/>
            <person name="Henske J.K."/>
            <person name="Solomon K.V."/>
            <person name="De Groot R."/>
            <person name="Kuo A."/>
            <person name="Mondo S.J."/>
            <person name="Salamov A.A."/>
            <person name="Labutti K."/>
            <person name="Zhao Z."/>
            <person name="Chiniquy J."/>
            <person name="Barry K."/>
            <person name="Brewer H.M."/>
            <person name="Purvine S.O."/>
            <person name="Wright A.T."/>
            <person name="Boxma B."/>
            <person name="Van Alen T."/>
            <person name="Hackstein J.H."/>
            <person name="Baker S.E."/>
            <person name="Grigoriev I.V."/>
            <person name="O'Malley M.A."/>
        </authorList>
    </citation>
    <scope>NUCLEOTIDE SEQUENCE [LARGE SCALE GENOMIC DNA]</scope>
    <source>
        <strain evidence="3">finn</strain>
    </source>
</reference>
<protein>
    <submittedName>
        <fullName evidence="2">Uncharacterized protein</fullName>
    </submittedName>
</protein>
<evidence type="ECO:0000256" key="1">
    <source>
        <dbReference type="SAM" id="MobiDB-lite"/>
    </source>
</evidence>
<feature type="region of interest" description="Disordered" evidence="1">
    <location>
        <begin position="1"/>
        <end position="27"/>
    </location>
</feature>
<name>A0A1Y1UVD4_9FUNG</name>
<keyword evidence="3" id="KW-1185">Reference proteome</keyword>